<dbReference type="SUPFAM" id="SSF51445">
    <property type="entry name" value="(Trans)glycosidases"/>
    <property type="match status" value="1"/>
</dbReference>
<dbReference type="PROSITE" id="PS00653">
    <property type="entry name" value="GLYCOSYL_HYDROL_F1_2"/>
    <property type="match status" value="1"/>
</dbReference>
<evidence type="ECO:0000313" key="7">
    <source>
        <dbReference type="Proteomes" id="UP000594263"/>
    </source>
</evidence>
<evidence type="ECO:0000256" key="1">
    <source>
        <dbReference type="ARBA" id="ARBA00010838"/>
    </source>
</evidence>
<name>A0A7N0ZUR4_KALFE</name>
<proteinExistence type="inferred from homology"/>
<dbReference type="Gramene" id="Kaladp0037s0262.1.v1.1">
    <property type="protein sequence ID" value="Kaladp0037s0262.1.v1.1"/>
    <property type="gene ID" value="Kaladp0037s0262.v1.1"/>
</dbReference>
<dbReference type="GO" id="GO:0005975">
    <property type="term" value="P:carbohydrate metabolic process"/>
    <property type="evidence" value="ECO:0007669"/>
    <property type="project" value="InterPro"/>
</dbReference>
<keyword evidence="7" id="KW-1185">Reference proteome</keyword>
<feature type="signal peptide" evidence="5">
    <location>
        <begin position="1"/>
        <end position="19"/>
    </location>
</feature>
<dbReference type="Gene3D" id="3.20.20.80">
    <property type="entry name" value="Glycosidases"/>
    <property type="match status" value="1"/>
</dbReference>
<evidence type="ECO:0000256" key="3">
    <source>
        <dbReference type="ARBA" id="ARBA00023295"/>
    </source>
</evidence>
<dbReference type="Proteomes" id="UP000594263">
    <property type="component" value="Unplaced"/>
</dbReference>
<dbReference type="PANTHER" id="PTHR10353">
    <property type="entry name" value="GLYCOSYL HYDROLASE"/>
    <property type="match status" value="1"/>
</dbReference>
<dbReference type="InterPro" id="IPR017853">
    <property type="entry name" value="GH"/>
</dbReference>
<evidence type="ECO:0000313" key="6">
    <source>
        <dbReference type="EnsemblPlants" id="Kaladp0037s0262.1.v1.1"/>
    </source>
</evidence>
<dbReference type="PRINTS" id="PR00131">
    <property type="entry name" value="GLHYDRLASE1"/>
</dbReference>
<keyword evidence="2" id="KW-0378">Hydrolase</keyword>
<reference evidence="6" key="1">
    <citation type="submission" date="2021-01" db="UniProtKB">
        <authorList>
            <consortium name="EnsemblPlants"/>
        </authorList>
    </citation>
    <scope>IDENTIFICATION</scope>
</reference>
<dbReference type="FunFam" id="3.20.20.80:FF:000020">
    <property type="entry name" value="Beta-glucosidase 12"/>
    <property type="match status" value="1"/>
</dbReference>
<evidence type="ECO:0000256" key="5">
    <source>
        <dbReference type="SAM" id="SignalP"/>
    </source>
</evidence>
<dbReference type="AlphaFoldDB" id="A0A7N0ZUR4"/>
<dbReference type="Pfam" id="PF00232">
    <property type="entry name" value="Glyco_hydro_1"/>
    <property type="match status" value="1"/>
</dbReference>
<evidence type="ECO:0000256" key="4">
    <source>
        <dbReference type="RuleBase" id="RU003690"/>
    </source>
</evidence>
<dbReference type="OMA" id="YDVPQYL"/>
<dbReference type="GO" id="GO:0008422">
    <property type="term" value="F:beta-glucosidase activity"/>
    <property type="evidence" value="ECO:0007669"/>
    <property type="project" value="TreeGrafter"/>
</dbReference>
<dbReference type="PANTHER" id="PTHR10353:SF137">
    <property type="entry name" value="MYROSINASE 3-RELATED"/>
    <property type="match status" value="1"/>
</dbReference>
<accession>A0A7N0ZUR4</accession>
<dbReference type="InterPro" id="IPR033132">
    <property type="entry name" value="GH_1_N_CS"/>
</dbReference>
<keyword evidence="3" id="KW-0326">Glycosidase</keyword>
<feature type="chain" id="PRO_5029848161" description="Beta-glucosidase" evidence="5">
    <location>
        <begin position="20"/>
        <end position="512"/>
    </location>
</feature>
<dbReference type="EnsemblPlants" id="Kaladp0037s0262.1.v1.1">
    <property type="protein sequence ID" value="Kaladp0037s0262.1.v1.1"/>
    <property type="gene ID" value="Kaladp0037s0262.v1.1"/>
</dbReference>
<evidence type="ECO:0008006" key="8">
    <source>
        <dbReference type="Google" id="ProtNLM"/>
    </source>
</evidence>
<evidence type="ECO:0000256" key="2">
    <source>
        <dbReference type="ARBA" id="ARBA00022801"/>
    </source>
</evidence>
<keyword evidence="5" id="KW-0732">Signal</keyword>
<comment type="similarity">
    <text evidence="1 4">Belongs to the glycosyl hydrolase 1 family.</text>
</comment>
<dbReference type="InterPro" id="IPR001360">
    <property type="entry name" value="Glyco_hydro_1"/>
</dbReference>
<sequence length="512" mass="57951">MAAQELLILTSTILLTVFGSSSDSEASHMDTSSFNRSSFPPGFLFGTASSAYQYEGGADEGGKGPSIWDTYTHKHPGRIRDGSNGDVAIDSYHKYKEDVRIMKRMGVDAYRFSISWPRLLPKGKLSGGANKEGIQYYNNLIDELLSKGIVPFVTIFHWDLPQALQDEYGGFLSPHIVNDFRDYAELCFKEFGDRVKNWITLNEPWSYSVGGYGIGVLAPGRCSEWQKLGCLGGDSATEPYLVSHYQLLAHAAAVEIYRLKYKDAQNGQIGITLISQWMIPFGKAKHHKNAALRSLDFMLGWFLEPLTYGDYPHTMKSLVGARLPSFTEAESKLVKQSFDFLGLNYYSANYAAYSPQPNSTHKSCMTDSQANLTTSRNGVPIGKKAASDWLYVYPRGIRDLLVYTKKRYNNPKIYITENGIDEEATLPINQALNDTWRIDYYNGHLAFLLRAIREGGVDARGYFAWSLLDNFEWYAGYTVRFGINYVDYKDGMKRYPKLSAKWFKSFLRKAHR</sequence>
<organism evidence="6 7">
    <name type="scientific">Kalanchoe fedtschenkoi</name>
    <name type="common">Lavender scallops</name>
    <name type="synonym">South American air plant</name>
    <dbReference type="NCBI Taxonomy" id="63787"/>
    <lineage>
        <taxon>Eukaryota</taxon>
        <taxon>Viridiplantae</taxon>
        <taxon>Streptophyta</taxon>
        <taxon>Embryophyta</taxon>
        <taxon>Tracheophyta</taxon>
        <taxon>Spermatophyta</taxon>
        <taxon>Magnoliopsida</taxon>
        <taxon>eudicotyledons</taxon>
        <taxon>Gunneridae</taxon>
        <taxon>Pentapetalae</taxon>
        <taxon>Saxifragales</taxon>
        <taxon>Crassulaceae</taxon>
        <taxon>Kalanchoe</taxon>
    </lineage>
</organism>
<protein>
    <recommendedName>
        <fullName evidence="8">Beta-glucosidase</fullName>
    </recommendedName>
</protein>